<organism evidence="1 2">
    <name type="scientific">Gillisia limnaea (strain DSM 15749 / LMG 21470 / R-8282)</name>
    <dbReference type="NCBI Taxonomy" id="865937"/>
    <lineage>
        <taxon>Bacteria</taxon>
        <taxon>Pseudomonadati</taxon>
        <taxon>Bacteroidota</taxon>
        <taxon>Flavobacteriia</taxon>
        <taxon>Flavobacteriales</taxon>
        <taxon>Flavobacteriaceae</taxon>
        <taxon>Gillisia</taxon>
    </lineage>
</organism>
<dbReference type="HOGENOM" id="CLU_1146634_0_0_10"/>
<accession>H2BR12</accession>
<evidence type="ECO:0000313" key="1">
    <source>
        <dbReference type="EMBL" id="EHQ04331.1"/>
    </source>
</evidence>
<proteinExistence type="predicted"/>
<reference evidence="2" key="1">
    <citation type="journal article" date="2012" name="Stand. Genomic Sci.">
        <title>Genome sequence of the Antarctic rhodopsins-containing flavobacterium Gillisia limnaea type strain (R-8282(T)).</title>
        <authorList>
            <person name="Riedel T."/>
            <person name="Held B."/>
            <person name="Nolan M."/>
            <person name="Lucas S."/>
            <person name="Lapidus A."/>
            <person name="Tice H."/>
            <person name="Del Rio T.G."/>
            <person name="Cheng J.F."/>
            <person name="Han C."/>
            <person name="Tapia R."/>
            <person name="Goodwin L.A."/>
            <person name="Pitluck S."/>
            <person name="Liolios K."/>
            <person name="Mavromatis K."/>
            <person name="Pagani I."/>
            <person name="Ivanova N."/>
            <person name="Mikhailova N."/>
            <person name="Pati A."/>
            <person name="Chen A."/>
            <person name="Palaniappan K."/>
            <person name="Land M."/>
            <person name="Rohde M."/>
            <person name="Tindall B.J."/>
            <person name="Detter J.C."/>
            <person name="Goker M."/>
            <person name="Bristow J."/>
            <person name="Eisen J.A."/>
            <person name="Markowitz V."/>
            <person name="Hugenholtz P."/>
            <person name="Kyrpides N.C."/>
            <person name="Klenk H.P."/>
            <person name="Woyke T."/>
        </authorList>
    </citation>
    <scope>NUCLEOTIDE SEQUENCE [LARGE SCALE GENOMIC DNA]</scope>
    <source>
        <strain evidence="2">DSM 15749 / LMG 21470 / R-8282</strain>
    </source>
</reference>
<dbReference type="Proteomes" id="UP000003844">
    <property type="component" value="Unassembled WGS sequence"/>
</dbReference>
<keyword evidence="2" id="KW-1185">Reference proteome</keyword>
<evidence type="ECO:0008006" key="3">
    <source>
        <dbReference type="Google" id="ProtNLM"/>
    </source>
</evidence>
<dbReference type="InterPro" id="IPR024992">
    <property type="entry name" value="DUF3891"/>
</dbReference>
<dbReference type="RefSeq" id="WP_006987223.1">
    <property type="nucleotide sequence ID" value="NZ_JH594605.1"/>
</dbReference>
<name>H2BR12_GILLR</name>
<sequence>MIVKNTNRGWEIVTQTAHAFLAAQIADKLSENFKNEYWLETLLAVYNHETLETDFNSGSVLNNKGMPLDFRESKETETQTLKKIQTMVHTIIYRSSIVNALIVRHLKFLHPNIFKSNKANYGDIIDDVCTRFNIGKTLFEKMYGVLQFTDRLSLIICFDELPETNRKIEINDSLSENSVFVTNLNNKFIIEPWPFESNKISVYKECRVMKSASFNSENAFLKEYHNMKIETITYEFLEG</sequence>
<dbReference type="STRING" id="865937.Gilli_0175"/>
<gene>
    <name evidence="1" type="ORF">Gilli_0175</name>
</gene>
<protein>
    <recommendedName>
        <fullName evidence="3">DUF3891 family protein</fullName>
    </recommendedName>
</protein>
<dbReference type="OrthoDB" id="872894at2"/>
<evidence type="ECO:0000313" key="2">
    <source>
        <dbReference type="Proteomes" id="UP000003844"/>
    </source>
</evidence>
<dbReference type="EMBL" id="JH594605">
    <property type="protein sequence ID" value="EHQ04331.1"/>
    <property type="molecule type" value="Genomic_DNA"/>
</dbReference>
<dbReference type="eggNOG" id="ENOG502Z7TC">
    <property type="taxonomic scope" value="Bacteria"/>
</dbReference>
<dbReference type="Pfam" id="PF13030">
    <property type="entry name" value="DUF3891"/>
    <property type="match status" value="1"/>
</dbReference>
<dbReference type="AlphaFoldDB" id="H2BR12"/>